<dbReference type="Proteomes" id="UP001138540">
    <property type="component" value="Unassembled WGS sequence"/>
</dbReference>
<sequence>MSGFIASPPAPASPPGSTVAAGDFWPEIDVNLFRDAMRIGNQAIPHARVSEALIGGIVVAADNLAEWRAEQEAAGHASLAAVPAQTFAHGTGNGTVTESRLVILFRRAVYAFAAADLIETHRDITASPVGEAQAWRQALTPDDHRRNAIHAIRAILGRPRTAVELI</sequence>
<gene>
    <name evidence="1" type="ORF">HNP60_001275</name>
</gene>
<dbReference type="EMBL" id="JACHKA010000001">
    <property type="protein sequence ID" value="MBB5985301.1"/>
    <property type="molecule type" value="Genomic_DNA"/>
</dbReference>
<dbReference type="Pfam" id="PF05926">
    <property type="entry name" value="Phage_GPL"/>
    <property type="match status" value="1"/>
</dbReference>
<protein>
    <recommendedName>
        <fullName evidence="3">Head completion/stabilization protein</fullName>
    </recommendedName>
</protein>
<name>A0ABR6NDG0_9SPHN</name>
<keyword evidence="2" id="KW-1185">Reference proteome</keyword>
<proteinExistence type="predicted"/>
<accession>A0ABR6NDG0</accession>
<evidence type="ECO:0008006" key="3">
    <source>
        <dbReference type="Google" id="ProtNLM"/>
    </source>
</evidence>
<evidence type="ECO:0000313" key="1">
    <source>
        <dbReference type="EMBL" id="MBB5985301.1"/>
    </source>
</evidence>
<organism evidence="1 2">
    <name type="scientific">Sphingobium lignivorans</name>
    <dbReference type="NCBI Taxonomy" id="2735886"/>
    <lineage>
        <taxon>Bacteria</taxon>
        <taxon>Pseudomonadati</taxon>
        <taxon>Pseudomonadota</taxon>
        <taxon>Alphaproteobacteria</taxon>
        <taxon>Sphingomonadales</taxon>
        <taxon>Sphingomonadaceae</taxon>
        <taxon>Sphingobium</taxon>
    </lineage>
</organism>
<dbReference type="InterPro" id="IPR009225">
    <property type="entry name" value="Phage_head_completion_GpL"/>
</dbReference>
<evidence type="ECO:0000313" key="2">
    <source>
        <dbReference type="Proteomes" id="UP001138540"/>
    </source>
</evidence>
<reference evidence="1 2" key="1">
    <citation type="submission" date="2020-08" db="EMBL/GenBank/DDBJ databases">
        <title>Exploring microbial biodiversity for novel pathways involved in the catabolism of aromatic compounds derived from lignin.</title>
        <authorList>
            <person name="Elkins J."/>
        </authorList>
    </citation>
    <scope>NUCLEOTIDE SEQUENCE [LARGE SCALE GENOMIC DNA]</scope>
    <source>
        <strain evidence="1 2">B1D3A</strain>
    </source>
</reference>
<comment type="caution">
    <text evidence="1">The sequence shown here is derived from an EMBL/GenBank/DDBJ whole genome shotgun (WGS) entry which is preliminary data.</text>
</comment>
<dbReference type="RefSeq" id="WP_184151505.1">
    <property type="nucleotide sequence ID" value="NZ_JACHKA010000001.1"/>
</dbReference>